<dbReference type="PANTHER" id="PTHR11390">
    <property type="entry name" value="PROKARYOTIC DNA TOPOISOMERASE"/>
    <property type="match status" value="1"/>
</dbReference>
<dbReference type="GO" id="GO:0003677">
    <property type="term" value="F:DNA binding"/>
    <property type="evidence" value="ECO:0007669"/>
    <property type="project" value="UniProtKB-KW"/>
</dbReference>
<feature type="domain" description="Topo IA-type catalytic" evidence="5">
    <location>
        <begin position="240"/>
        <end position="446"/>
    </location>
</feature>
<dbReference type="HOGENOM" id="CLU_570645_0_0_4"/>
<name>D4X879_9BURK</name>
<dbReference type="GO" id="GO:0006310">
    <property type="term" value="P:DNA recombination"/>
    <property type="evidence" value="ECO:0007669"/>
    <property type="project" value="TreeGrafter"/>
</dbReference>
<dbReference type="GO" id="GO:0006281">
    <property type="term" value="P:DNA repair"/>
    <property type="evidence" value="ECO:0007669"/>
    <property type="project" value="TreeGrafter"/>
</dbReference>
<dbReference type="InterPro" id="IPR013824">
    <property type="entry name" value="Topo_IA_cen_sub1"/>
</dbReference>
<dbReference type="Gene3D" id="1.10.460.10">
    <property type="entry name" value="Topoisomerase I, domain 2"/>
    <property type="match status" value="1"/>
</dbReference>
<dbReference type="InterPro" id="IPR013825">
    <property type="entry name" value="Topo_IA_cen_sub2"/>
</dbReference>
<dbReference type="GO" id="GO:0043597">
    <property type="term" value="C:cytoplasmic replication fork"/>
    <property type="evidence" value="ECO:0007669"/>
    <property type="project" value="TreeGrafter"/>
</dbReference>
<evidence type="ECO:0000313" key="7">
    <source>
        <dbReference type="Proteomes" id="UP000004510"/>
    </source>
</evidence>
<keyword evidence="1" id="KW-0799">Topoisomerase</keyword>
<evidence type="ECO:0000256" key="3">
    <source>
        <dbReference type="ARBA" id="ARBA00023235"/>
    </source>
</evidence>
<dbReference type="InterPro" id="IPR013497">
    <property type="entry name" value="Topo_IA_cen"/>
</dbReference>
<proteinExistence type="predicted"/>
<dbReference type="InterPro" id="IPR003602">
    <property type="entry name" value="Topo_IA_DNA-bd_dom"/>
</dbReference>
<sequence>MHKDISTSKVFYRPIEAAIRWAGLLRYLPMILATIASPRVLPRSLNCPRWNECRLHSERIYDGILNGELPYGKNGITLNDPKLLNSLDLTVRHVDLKRWMRTHYPEHRPGFLFSRGERMAHPFITMETGQAILVERLALQAALEQARREMRELQEQHDTLLKQSSVLLASKQCEISERAETTYLNIIGGMLTLMLSQSPSGVPYSSFKTQEALVSALVAHYGGTMGITERTLNGKFANAKRYRLIRAHYLAQFLPHHEFDRTVAELFCGQQKLVATGKQVVAKGWRLLLAEPQADEDGDGAARSQVLPALRDGMACQIAGADIKALKTMPPKPYTQGELVKAMKGVARFVTDPRLKQKLKDTTGIGTEATRANIISGLIARGYIVKKGRSIRASDAAFTLIDAVPAAIADPGTTAVWEQALDMIEGGQLTLDVFIGKQAAWISQLIAQYGSTSLSIKVHRRRALAPDRREHPRREGGP</sequence>
<dbReference type="eggNOG" id="COG0550">
    <property type="taxonomic scope" value="Bacteria"/>
</dbReference>
<dbReference type="PROSITE" id="PS52039">
    <property type="entry name" value="TOPO_IA_2"/>
    <property type="match status" value="1"/>
</dbReference>
<keyword evidence="2" id="KW-0238">DNA-binding</keyword>
<dbReference type="Proteomes" id="UP000004510">
    <property type="component" value="Unassembled WGS sequence"/>
</dbReference>
<dbReference type="EMBL" id="ADMS01000039">
    <property type="protein sequence ID" value="EFF77009.1"/>
    <property type="molecule type" value="Genomic_DNA"/>
</dbReference>
<reference evidence="7" key="1">
    <citation type="submission" date="2010-03" db="EMBL/GenBank/DDBJ databases">
        <title>Complete sequence of Mobiluncus curtisii ATCC 43063.</title>
        <authorList>
            <person name="Muzny D."/>
            <person name="Qin X."/>
            <person name="Deng J."/>
            <person name="Jiang H."/>
            <person name="Liu Y."/>
            <person name="Qu J."/>
            <person name="Song X.-Z."/>
            <person name="Zhang L."/>
            <person name="Thornton R."/>
            <person name="Coyle M."/>
            <person name="Francisco L."/>
            <person name="Jackson L."/>
            <person name="Javaid M."/>
            <person name="Korchina V."/>
            <person name="Kovar C."/>
            <person name="Mata R."/>
            <person name="Mathew T."/>
            <person name="Ngo R."/>
            <person name="Nguyen L."/>
            <person name="Nguyen N."/>
            <person name="Okwuonu G."/>
            <person name="Ongeri F."/>
            <person name="Pham C."/>
            <person name="Simmons D."/>
            <person name="Wilczek-Boney K."/>
            <person name="Hale W."/>
            <person name="Jakkamsetti A."/>
            <person name="Pham P."/>
            <person name="Ruth R."/>
            <person name="San Lucas F."/>
            <person name="Warren J."/>
            <person name="Zhang J."/>
            <person name="Zhao Z."/>
            <person name="Zhou C."/>
            <person name="Zhu D."/>
            <person name="Lee S."/>
            <person name="Bess C."/>
            <person name="Blankenburg K."/>
            <person name="Forbes L."/>
            <person name="Fu Q."/>
            <person name="Gubbala S."/>
            <person name="Hirani K."/>
            <person name="Jayaseelan J.C."/>
            <person name="Lara F."/>
            <person name="Munidasa M."/>
            <person name="Palculict T."/>
            <person name="Patil S."/>
            <person name="Pu L.-L."/>
            <person name="Saada N."/>
            <person name="Tang L."/>
            <person name="Weissenberger G."/>
            <person name="Zhu Y."/>
            <person name="Hemphill L."/>
            <person name="Shang Y."/>
            <person name="Youmans B."/>
            <person name="Ayvaz T."/>
            <person name="Ross M."/>
            <person name="Santibanez J."/>
            <person name="Aqrawi P."/>
            <person name="Gross S."/>
            <person name="Joshi V."/>
            <person name="Fowler G."/>
            <person name="Nazareth L."/>
            <person name="Reid J."/>
            <person name="Worley K."/>
            <person name="Petrosino J."/>
            <person name="Highlander S."/>
            <person name="Gibbs R."/>
            <person name="Gibbs R."/>
        </authorList>
    </citation>
    <scope>NUCLEOTIDE SEQUENCE [LARGE SCALE GENOMIC DNA]</scope>
    <source>
        <strain evidence="7">ATCC 43553</strain>
    </source>
</reference>
<dbReference type="Pfam" id="PF01131">
    <property type="entry name" value="Topoisom_bac"/>
    <property type="match status" value="1"/>
</dbReference>
<evidence type="ECO:0000259" key="5">
    <source>
        <dbReference type="PROSITE" id="PS52039"/>
    </source>
</evidence>
<dbReference type="SUPFAM" id="SSF56712">
    <property type="entry name" value="Prokaryotic type I DNA topoisomerase"/>
    <property type="match status" value="1"/>
</dbReference>
<evidence type="ECO:0000256" key="1">
    <source>
        <dbReference type="ARBA" id="ARBA00023029"/>
    </source>
</evidence>
<dbReference type="Gene3D" id="2.70.20.10">
    <property type="entry name" value="Topoisomerase I, domain 3"/>
    <property type="match status" value="1"/>
</dbReference>
<organism evidence="6 7">
    <name type="scientific">Achromobacter piechaudii ATCC 43553</name>
    <dbReference type="NCBI Taxonomy" id="742159"/>
    <lineage>
        <taxon>Bacteria</taxon>
        <taxon>Pseudomonadati</taxon>
        <taxon>Pseudomonadota</taxon>
        <taxon>Betaproteobacteria</taxon>
        <taxon>Burkholderiales</taxon>
        <taxon>Alcaligenaceae</taxon>
        <taxon>Achromobacter</taxon>
    </lineage>
</organism>
<dbReference type="InterPro" id="IPR023405">
    <property type="entry name" value="Topo_IA_core_domain"/>
</dbReference>
<accession>D4X879</accession>
<evidence type="ECO:0000256" key="4">
    <source>
        <dbReference type="SAM" id="Coils"/>
    </source>
</evidence>
<protein>
    <submittedName>
        <fullName evidence="6">Putative DNA topoisomerase</fullName>
        <ecNumber evidence="6">5.99.1.2</ecNumber>
    </submittedName>
</protein>
<dbReference type="EC" id="5.99.1.2" evidence="6"/>
<dbReference type="GO" id="GO:0003917">
    <property type="term" value="F:DNA topoisomerase type I (single strand cut, ATP-independent) activity"/>
    <property type="evidence" value="ECO:0007669"/>
    <property type="project" value="InterPro"/>
</dbReference>
<dbReference type="PATRIC" id="fig|742159.3.peg.2587"/>
<keyword evidence="4" id="KW-0175">Coiled coil</keyword>
<keyword evidence="3 6" id="KW-0413">Isomerase</keyword>
<comment type="caution">
    <text evidence="6">The sequence shown here is derived from an EMBL/GenBank/DDBJ whole genome shotgun (WGS) entry which is preliminary data.</text>
</comment>
<evidence type="ECO:0000313" key="6">
    <source>
        <dbReference type="EMBL" id="EFF77009.1"/>
    </source>
</evidence>
<dbReference type="SMART" id="SM00437">
    <property type="entry name" value="TOP1Ac"/>
    <property type="match status" value="1"/>
</dbReference>
<dbReference type="InterPro" id="IPR000380">
    <property type="entry name" value="Topo_IA"/>
</dbReference>
<gene>
    <name evidence="6" type="primary">topB3</name>
    <name evidence="6" type="ORF">HMPREF0004_1676</name>
</gene>
<feature type="coiled-coil region" evidence="4">
    <location>
        <begin position="136"/>
        <end position="163"/>
    </location>
</feature>
<dbReference type="AlphaFoldDB" id="D4X879"/>
<dbReference type="GO" id="GO:0006265">
    <property type="term" value="P:DNA topological change"/>
    <property type="evidence" value="ECO:0007669"/>
    <property type="project" value="InterPro"/>
</dbReference>
<dbReference type="PANTHER" id="PTHR11390:SF21">
    <property type="entry name" value="DNA TOPOISOMERASE 3-ALPHA"/>
    <property type="match status" value="1"/>
</dbReference>
<evidence type="ECO:0000256" key="2">
    <source>
        <dbReference type="ARBA" id="ARBA00023125"/>
    </source>
</evidence>